<evidence type="ECO:0000256" key="4">
    <source>
        <dbReference type="ARBA" id="ARBA00022989"/>
    </source>
</evidence>
<keyword evidence="4 6" id="KW-1133">Transmembrane helix</keyword>
<dbReference type="Pfam" id="PF03553">
    <property type="entry name" value="Na_H_antiporter"/>
    <property type="match status" value="1"/>
</dbReference>
<keyword evidence="3 6" id="KW-0812">Transmembrane</keyword>
<evidence type="ECO:0000313" key="9">
    <source>
        <dbReference type="Proteomes" id="UP000557872"/>
    </source>
</evidence>
<evidence type="ECO:0000256" key="3">
    <source>
        <dbReference type="ARBA" id="ARBA00022692"/>
    </source>
</evidence>
<protein>
    <recommendedName>
        <fullName evidence="7">Na+/H+ antiporter NhaC-like C-terminal domain-containing protein</fullName>
    </recommendedName>
</protein>
<keyword evidence="2" id="KW-1003">Cell membrane</keyword>
<keyword evidence="5 6" id="KW-0472">Membrane</keyword>
<feature type="transmembrane region" description="Helical" evidence="6">
    <location>
        <begin position="197"/>
        <end position="222"/>
    </location>
</feature>
<gene>
    <name evidence="8" type="ORF">HW115_17370</name>
</gene>
<feature type="transmembrane region" description="Helical" evidence="6">
    <location>
        <begin position="299"/>
        <end position="320"/>
    </location>
</feature>
<evidence type="ECO:0000256" key="6">
    <source>
        <dbReference type="SAM" id="Phobius"/>
    </source>
</evidence>
<evidence type="ECO:0000259" key="7">
    <source>
        <dbReference type="Pfam" id="PF03553"/>
    </source>
</evidence>
<feature type="transmembrane region" description="Helical" evidence="6">
    <location>
        <begin position="258"/>
        <end position="279"/>
    </location>
</feature>
<accession>A0A851GIR7</accession>
<evidence type="ECO:0000256" key="5">
    <source>
        <dbReference type="ARBA" id="ARBA00023136"/>
    </source>
</evidence>
<feature type="transmembrane region" description="Helical" evidence="6">
    <location>
        <begin position="115"/>
        <end position="136"/>
    </location>
</feature>
<feature type="transmembrane region" description="Helical" evidence="6">
    <location>
        <begin position="157"/>
        <end position="177"/>
    </location>
</feature>
<dbReference type="EMBL" id="JACBAZ010000011">
    <property type="protein sequence ID" value="NWK57393.1"/>
    <property type="molecule type" value="Genomic_DNA"/>
</dbReference>
<dbReference type="GO" id="GO:0005886">
    <property type="term" value="C:plasma membrane"/>
    <property type="evidence" value="ECO:0007669"/>
    <property type="project" value="UniProtKB-SubCell"/>
</dbReference>
<evidence type="ECO:0000256" key="1">
    <source>
        <dbReference type="ARBA" id="ARBA00004651"/>
    </source>
</evidence>
<sequence length="516" mass="53948">MMGAGLLDHGGAARVLAPVGVALLTLVLMKHAVWGLMAGSLAACLLLQDGHLGLAVKQVMETHFFPSFQGSWRVGAILFTLVLGSFTVLIERGGGFDTLARKYLLSNEKHSGRRLQIATGVLGLFCFFDGLANSLLIGRVTRPLADRVGVARAKMAYLVDSTSSSIACIAFISTWIATQLSLIQQSIEPFAIDSSAYALFFASVPRNYYCWFTLVLLAAVVWRGWDIGPMKQSQAKAQPAQSLQDPGGCEDSRDAAPVWTALVPIGVLAMAIPVLFYLWETQPLFPVTGEKLANAFSGGAGPYAMTLGSVVGLLAAALCFPKRGQGELVSAVSHGAASMLGPLLILVMAWTFGSTLSELGTAAWIASAMGDSVDLRMYPAAVFLTGALVSFATGSSWGTMALMMPIALPAYLGVAGDNPELLSAVIGAVFSGAVFGDHCSPFSDTTIVSAFSCGVSAKEHVLTQLPYAGLAALVALLIGYGGLALNMAAWVNLLIGAAVLVSLVVWSSSRNKSDAG</sequence>
<organism evidence="8 9">
    <name type="scientific">Oceaniferula marina</name>
    <dbReference type="NCBI Taxonomy" id="2748318"/>
    <lineage>
        <taxon>Bacteria</taxon>
        <taxon>Pseudomonadati</taxon>
        <taxon>Verrucomicrobiota</taxon>
        <taxon>Verrucomicrobiia</taxon>
        <taxon>Verrucomicrobiales</taxon>
        <taxon>Verrucomicrobiaceae</taxon>
        <taxon>Oceaniferula</taxon>
    </lineage>
</organism>
<feature type="transmembrane region" description="Helical" evidence="6">
    <location>
        <begin position="465"/>
        <end position="483"/>
    </location>
</feature>
<feature type="transmembrane region" description="Helical" evidence="6">
    <location>
        <begin position="332"/>
        <end position="352"/>
    </location>
</feature>
<dbReference type="PANTHER" id="PTHR43478">
    <property type="entry name" value="NA+/H+ ANTIPORTER-RELATED"/>
    <property type="match status" value="1"/>
</dbReference>
<name>A0A851GIR7_9BACT</name>
<evidence type="ECO:0000256" key="2">
    <source>
        <dbReference type="ARBA" id="ARBA00022475"/>
    </source>
</evidence>
<reference evidence="8 9" key="1">
    <citation type="submission" date="2020-07" db="EMBL/GenBank/DDBJ databases">
        <title>Roseicoccus Jingziensis gen. nov., sp. nov., isolated from coastal seawater.</title>
        <authorList>
            <person name="Feng X."/>
        </authorList>
    </citation>
    <scope>NUCLEOTIDE SEQUENCE [LARGE SCALE GENOMIC DNA]</scope>
    <source>
        <strain evidence="8 9">N1E253</strain>
    </source>
</reference>
<dbReference type="PANTHER" id="PTHR43478:SF1">
    <property type="entry name" value="NA+_H+ ANTIPORTER NHAC-LIKE C-TERMINAL DOMAIN-CONTAINING PROTEIN"/>
    <property type="match status" value="1"/>
</dbReference>
<feature type="transmembrane region" description="Helical" evidence="6">
    <location>
        <begin position="76"/>
        <end position="95"/>
    </location>
</feature>
<feature type="transmembrane region" description="Helical" evidence="6">
    <location>
        <begin position="377"/>
        <end position="397"/>
    </location>
</feature>
<dbReference type="Proteomes" id="UP000557872">
    <property type="component" value="Unassembled WGS sequence"/>
</dbReference>
<evidence type="ECO:0000313" key="8">
    <source>
        <dbReference type="EMBL" id="NWK57393.1"/>
    </source>
</evidence>
<proteinExistence type="predicted"/>
<feature type="domain" description="Na+/H+ antiporter NhaC-like C-terminal" evidence="7">
    <location>
        <begin position="169"/>
        <end position="480"/>
    </location>
</feature>
<feature type="transmembrane region" description="Helical" evidence="6">
    <location>
        <begin position="12"/>
        <end position="29"/>
    </location>
</feature>
<feature type="transmembrane region" description="Helical" evidence="6">
    <location>
        <begin position="489"/>
        <end position="506"/>
    </location>
</feature>
<dbReference type="InterPro" id="IPR018461">
    <property type="entry name" value="Na/H_Antiport_NhaC-like_C"/>
</dbReference>
<comment type="caution">
    <text evidence="8">The sequence shown here is derived from an EMBL/GenBank/DDBJ whole genome shotgun (WGS) entry which is preliminary data.</text>
</comment>
<dbReference type="AlphaFoldDB" id="A0A851GIR7"/>
<keyword evidence="9" id="KW-1185">Reference proteome</keyword>
<comment type="subcellular location">
    <subcellularLocation>
        <location evidence="1">Cell membrane</location>
        <topology evidence="1">Multi-pass membrane protein</topology>
    </subcellularLocation>
</comment>